<evidence type="ECO:0000256" key="3">
    <source>
        <dbReference type="ARBA" id="ARBA00004245"/>
    </source>
</evidence>
<keyword evidence="7" id="KW-0472">Membrane</keyword>
<gene>
    <name evidence="14" type="primary">Catip</name>
    <name evidence="14" type="ORF">ALELAT_R04436</name>
</gene>
<feature type="non-terminal residue" evidence="14">
    <location>
        <position position="1"/>
    </location>
</feature>
<keyword evidence="4" id="KW-1003">Cell membrane</keyword>
<keyword evidence="15" id="KW-1185">Reference proteome</keyword>
<feature type="non-terminal residue" evidence="14">
    <location>
        <position position="100"/>
    </location>
</feature>
<protein>
    <recommendedName>
        <fullName evidence="12">Ciliogenesis-associated TTC17-interacting protein</fullName>
    </recommendedName>
</protein>
<comment type="similarity">
    <text evidence="11">Belongs to the CATIP family.</text>
</comment>
<dbReference type="OrthoDB" id="6334211at2759"/>
<evidence type="ECO:0000256" key="1">
    <source>
        <dbReference type="ARBA" id="ARBA00004123"/>
    </source>
</evidence>
<dbReference type="GO" id="GO:0030041">
    <property type="term" value="P:actin filament polymerization"/>
    <property type="evidence" value="ECO:0007669"/>
    <property type="project" value="TreeGrafter"/>
</dbReference>
<keyword evidence="9" id="KW-0539">Nucleus</keyword>
<evidence type="ECO:0000256" key="9">
    <source>
        <dbReference type="ARBA" id="ARBA00023242"/>
    </source>
</evidence>
<dbReference type="AlphaFoldDB" id="A0A7L0WAA2"/>
<evidence type="ECO:0000256" key="5">
    <source>
        <dbReference type="ARBA" id="ARBA00022490"/>
    </source>
</evidence>
<dbReference type="Pfam" id="PF21772">
    <property type="entry name" value="CATIP_N"/>
    <property type="match status" value="1"/>
</dbReference>
<evidence type="ECO:0000256" key="2">
    <source>
        <dbReference type="ARBA" id="ARBA00004236"/>
    </source>
</evidence>
<dbReference type="GO" id="GO:0005886">
    <property type="term" value="C:plasma membrane"/>
    <property type="evidence" value="ECO:0007669"/>
    <property type="project" value="UniProtKB-SubCell"/>
</dbReference>
<evidence type="ECO:0000256" key="4">
    <source>
        <dbReference type="ARBA" id="ARBA00022475"/>
    </source>
</evidence>
<proteinExistence type="inferred from homology"/>
<evidence type="ECO:0000256" key="11">
    <source>
        <dbReference type="ARBA" id="ARBA00037938"/>
    </source>
</evidence>
<dbReference type="GO" id="GO:0005634">
    <property type="term" value="C:nucleus"/>
    <property type="evidence" value="ECO:0007669"/>
    <property type="project" value="UniProtKB-SubCell"/>
</dbReference>
<dbReference type="PANTHER" id="PTHR15505:SF3">
    <property type="entry name" value="CILIOGENESIS-ASSOCIATED TTC17-INTERACTING PROTEIN"/>
    <property type="match status" value="1"/>
</dbReference>
<dbReference type="GO" id="GO:0044782">
    <property type="term" value="P:cilium organization"/>
    <property type="evidence" value="ECO:0007669"/>
    <property type="project" value="TreeGrafter"/>
</dbReference>
<evidence type="ECO:0000256" key="12">
    <source>
        <dbReference type="ARBA" id="ARBA00039249"/>
    </source>
</evidence>
<keyword evidence="8" id="KW-0206">Cytoskeleton</keyword>
<reference evidence="14 15" key="1">
    <citation type="submission" date="2019-09" db="EMBL/GenBank/DDBJ databases">
        <title>Bird 10,000 Genomes (B10K) Project - Family phase.</title>
        <authorList>
            <person name="Zhang G."/>
        </authorList>
    </citation>
    <scope>NUCLEOTIDE SEQUENCE [LARGE SCALE GENOMIC DNA]</scope>
    <source>
        <strain evidence="14">B10K-DU-001-39</strain>
        <tissue evidence="14">Muscle</tissue>
    </source>
</reference>
<evidence type="ECO:0000313" key="15">
    <source>
        <dbReference type="Proteomes" id="UP000562322"/>
    </source>
</evidence>
<evidence type="ECO:0000259" key="13">
    <source>
        <dbReference type="Pfam" id="PF21772"/>
    </source>
</evidence>
<evidence type="ECO:0000256" key="8">
    <source>
        <dbReference type="ARBA" id="ARBA00023212"/>
    </source>
</evidence>
<organism evidence="14 15">
    <name type="scientific">Alectura lathami</name>
    <name type="common">Australian brush turkey</name>
    <dbReference type="NCBI Taxonomy" id="81907"/>
    <lineage>
        <taxon>Eukaryota</taxon>
        <taxon>Metazoa</taxon>
        <taxon>Chordata</taxon>
        <taxon>Craniata</taxon>
        <taxon>Vertebrata</taxon>
        <taxon>Euteleostomi</taxon>
        <taxon>Archelosauria</taxon>
        <taxon>Archosauria</taxon>
        <taxon>Dinosauria</taxon>
        <taxon>Saurischia</taxon>
        <taxon>Theropoda</taxon>
        <taxon>Coelurosauria</taxon>
        <taxon>Aves</taxon>
        <taxon>Neognathae</taxon>
        <taxon>Galloanserae</taxon>
        <taxon>Galliformes</taxon>
        <taxon>Megapodiidae</taxon>
        <taxon>Alectura</taxon>
    </lineage>
</organism>
<evidence type="ECO:0000256" key="7">
    <source>
        <dbReference type="ARBA" id="ARBA00023136"/>
    </source>
</evidence>
<feature type="domain" description="Ciliogenesis-associated TTC17-interacting protein N-terminal" evidence="13">
    <location>
        <begin position="1"/>
        <end position="100"/>
    </location>
</feature>
<dbReference type="InterPro" id="IPR048777">
    <property type="entry name" value="CATIP_N"/>
</dbReference>
<evidence type="ECO:0000256" key="6">
    <source>
        <dbReference type="ARBA" id="ARBA00022794"/>
    </source>
</evidence>
<accession>A0A7L0WAA2</accession>
<evidence type="ECO:0000313" key="14">
    <source>
        <dbReference type="EMBL" id="NXL88441.1"/>
    </source>
</evidence>
<dbReference type="GO" id="GO:0005856">
    <property type="term" value="C:cytoskeleton"/>
    <property type="evidence" value="ECO:0007669"/>
    <property type="project" value="UniProtKB-SubCell"/>
</dbReference>
<dbReference type="PANTHER" id="PTHR15505">
    <property type="entry name" value="RIIA DOMAIN-CONTAINING PROTEIN 1"/>
    <property type="match status" value="1"/>
</dbReference>
<comment type="subcellular location">
    <subcellularLocation>
        <location evidence="2">Cell membrane</location>
    </subcellularLocation>
    <subcellularLocation>
        <location evidence="3">Cytoplasm</location>
        <location evidence="3">Cytoskeleton</location>
    </subcellularLocation>
    <subcellularLocation>
        <location evidence="1">Nucleus</location>
    </subcellularLocation>
</comment>
<sequence>QLETLEQEQHERLEFRAHPVERKVRMVQQPHGMAITVTIREGEAEPQSQDFSYSWPSLEGLLGEAASLLLLRVLAHRRAVPPGLSFPAIDSEGQLCTASY</sequence>
<keyword evidence="5" id="KW-0963">Cytoplasm</keyword>
<comment type="caution">
    <text evidence="14">The sequence shown here is derived from an EMBL/GenBank/DDBJ whole genome shotgun (WGS) entry which is preliminary data.</text>
</comment>
<name>A0A7L0WAA2_ALELA</name>
<keyword evidence="6" id="KW-0970">Cilium biogenesis/degradation</keyword>
<dbReference type="Proteomes" id="UP000562322">
    <property type="component" value="Unassembled WGS sequence"/>
</dbReference>
<evidence type="ECO:0000256" key="10">
    <source>
        <dbReference type="ARBA" id="ARBA00037538"/>
    </source>
</evidence>
<comment type="function">
    <text evidence="10">Plays a role in primary ciliogenesis by modulating actin polymerization.</text>
</comment>
<dbReference type="EMBL" id="VXAV01005114">
    <property type="protein sequence ID" value="NXL88441.1"/>
    <property type="molecule type" value="Genomic_DNA"/>
</dbReference>